<reference evidence="3" key="1">
    <citation type="submission" date="2016-07" db="EMBL/GenBank/DDBJ databases">
        <title>Frankia sp. NRRL B-16219 Genome sequencing.</title>
        <authorList>
            <person name="Ghodhbane-Gtari F."/>
            <person name="Swanson E."/>
            <person name="Gueddou A."/>
            <person name="Louati M."/>
            <person name="Nouioui I."/>
            <person name="Hezbri K."/>
            <person name="Abebe-Akele F."/>
            <person name="Simpson S."/>
            <person name="Morris K."/>
            <person name="Thomas K."/>
            <person name="Gtari M."/>
            <person name="Tisa L.S."/>
        </authorList>
    </citation>
    <scope>NUCLEOTIDE SEQUENCE [LARGE SCALE GENOMIC DNA]</scope>
    <source>
        <strain evidence="3">NRRL B-16219</strain>
    </source>
</reference>
<name>A0A1S1R1C7_9ACTN</name>
<evidence type="ECO:0000256" key="1">
    <source>
        <dbReference type="SAM" id="MobiDB-lite"/>
    </source>
</evidence>
<sequence>MPRPHICPECHEPVVHRRPWKDRTNYPAHGLKTPQWAHGDGTPLCPVIGPRGYQPAQPTKR</sequence>
<dbReference type="OrthoDB" id="4105213at2"/>
<dbReference type="AlphaFoldDB" id="A0A1S1R1C7"/>
<gene>
    <name evidence="2" type="ORF">BBK14_13575</name>
</gene>
<feature type="region of interest" description="Disordered" evidence="1">
    <location>
        <begin position="31"/>
        <end position="61"/>
    </location>
</feature>
<evidence type="ECO:0000313" key="3">
    <source>
        <dbReference type="Proteomes" id="UP000179769"/>
    </source>
</evidence>
<dbReference type="Proteomes" id="UP000179769">
    <property type="component" value="Unassembled WGS sequence"/>
</dbReference>
<protein>
    <submittedName>
        <fullName evidence="2">Uncharacterized protein</fullName>
    </submittedName>
</protein>
<evidence type="ECO:0000313" key="2">
    <source>
        <dbReference type="EMBL" id="OHV39696.1"/>
    </source>
</evidence>
<comment type="caution">
    <text evidence="2">The sequence shown here is derived from an EMBL/GenBank/DDBJ whole genome shotgun (WGS) entry which is preliminary data.</text>
</comment>
<proteinExistence type="predicted"/>
<dbReference type="RefSeq" id="WP_071061068.1">
    <property type="nucleotide sequence ID" value="NZ_MAXA01000091.1"/>
</dbReference>
<keyword evidence="3" id="KW-1185">Reference proteome</keyword>
<accession>A0A1S1R1C7</accession>
<organism evidence="2 3">
    <name type="scientific">Parafrankia soli</name>
    <dbReference type="NCBI Taxonomy" id="2599596"/>
    <lineage>
        <taxon>Bacteria</taxon>
        <taxon>Bacillati</taxon>
        <taxon>Actinomycetota</taxon>
        <taxon>Actinomycetes</taxon>
        <taxon>Frankiales</taxon>
        <taxon>Frankiaceae</taxon>
        <taxon>Parafrankia</taxon>
    </lineage>
</organism>
<dbReference type="EMBL" id="MAXA01000091">
    <property type="protein sequence ID" value="OHV39696.1"/>
    <property type="molecule type" value="Genomic_DNA"/>
</dbReference>